<dbReference type="Proteomes" id="UP000076532">
    <property type="component" value="Unassembled WGS sequence"/>
</dbReference>
<evidence type="ECO:0000256" key="4">
    <source>
        <dbReference type="ARBA" id="ARBA00023136"/>
    </source>
</evidence>
<dbReference type="GO" id="GO:0055088">
    <property type="term" value="P:lipid homeostasis"/>
    <property type="evidence" value="ECO:0007669"/>
    <property type="project" value="TreeGrafter"/>
</dbReference>
<dbReference type="PROSITE" id="PS50922">
    <property type="entry name" value="TLC"/>
    <property type="match status" value="1"/>
</dbReference>
<dbReference type="InterPro" id="IPR050846">
    <property type="entry name" value="TLCD"/>
</dbReference>
<accession>A0A166JU59</accession>
<keyword evidence="9" id="KW-1185">Reference proteome</keyword>
<dbReference type="Pfam" id="PF03798">
    <property type="entry name" value="TRAM_LAG1_CLN8"/>
    <property type="match status" value="1"/>
</dbReference>
<dbReference type="OrthoDB" id="10266980at2759"/>
<dbReference type="STRING" id="436010.A0A166JU59"/>
<dbReference type="GO" id="GO:0016020">
    <property type="term" value="C:membrane"/>
    <property type="evidence" value="ECO:0007669"/>
    <property type="project" value="UniProtKB-SubCell"/>
</dbReference>
<keyword evidence="3 6" id="KW-1133">Transmembrane helix</keyword>
<evidence type="ECO:0000256" key="3">
    <source>
        <dbReference type="ARBA" id="ARBA00022989"/>
    </source>
</evidence>
<reference evidence="8 9" key="1">
    <citation type="journal article" date="2016" name="Mol. Biol. Evol.">
        <title>Comparative Genomics of Early-Diverging Mushroom-Forming Fungi Provides Insights into the Origins of Lignocellulose Decay Capabilities.</title>
        <authorList>
            <person name="Nagy L.G."/>
            <person name="Riley R."/>
            <person name="Tritt A."/>
            <person name="Adam C."/>
            <person name="Daum C."/>
            <person name="Floudas D."/>
            <person name="Sun H."/>
            <person name="Yadav J.S."/>
            <person name="Pangilinan J."/>
            <person name="Larsson K.H."/>
            <person name="Matsuura K."/>
            <person name="Barry K."/>
            <person name="Labutti K."/>
            <person name="Kuo R."/>
            <person name="Ohm R.A."/>
            <person name="Bhattacharya S.S."/>
            <person name="Shirouzu T."/>
            <person name="Yoshinaga Y."/>
            <person name="Martin F.M."/>
            <person name="Grigoriev I.V."/>
            <person name="Hibbett D.S."/>
        </authorList>
    </citation>
    <scope>NUCLEOTIDE SEQUENCE [LARGE SCALE GENOMIC DNA]</scope>
    <source>
        <strain evidence="8 9">CBS 109695</strain>
    </source>
</reference>
<keyword evidence="4 5" id="KW-0472">Membrane</keyword>
<gene>
    <name evidence="8" type="ORF">FIBSPDRAFT_788600</name>
</gene>
<evidence type="ECO:0000259" key="7">
    <source>
        <dbReference type="PROSITE" id="PS50922"/>
    </source>
</evidence>
<keyword evidence="2 5" id="KW-0812">Transmembrane</keyword>
<feature type="transmembrane region" description="Helical" evidence="6">
    <location>
        <begin position="191"/>
        <end position="217"/>
    </location>
</feature>
<dbReference type="AlphaFoldDB" id="A0A166JU59"/>
<dbReference type="EMBL" id="KV417549">
    <property type="protein sequence ID" value="KZP21219.1"/>
    <property type="molecule type" value="Genomic_DNA"/>
</dbReference>
<feature type="transmembrane region" description="Helical" evidence="6">
    <location>
        <begin position="72"/>
        <end position="93"/>
    </location>
</feature>
<feature type="transmembrane region" description="Helical" evidence="6">
    <location>
        <begin position="30"/>
        <end position="52"/>
    </location>
</feature>
<sequence length="284" mass="31690">MTAVPSAHEYLQSVSNPFVDFLGLAKISKFSGAIFGSFVFFTVIHLLVAPAVSQKFFPNAYTSGGKKGMNNWSIHVASLIHSVIVIILAACALDLPALENDRAFGWDDRAGPVLAFACGYFIWDTLDAIFNFIDVGFVLHGLSCTLLYTMGFSPFLAYYGVRCLFWELSTVFLNIHWFLDKTGRTGTKFQLINGFFLLVSFFGVRLVWGGMVSYQFFHTLYETRHEVSLVYLVIYGAGNLLLQSLNIIWFAKMVTALKKRFKAPPTLKDTLPAAVANGEGHRYV</sequence>
<evidence type="ECO:0000256" key="2">
    <source>
        <dbReference type="ARBA" id="ARBA00022692"/>
    </source>
</evidence>
<dbReference type="InterPro" id="IPR006634">
    <property type="entry name" value="TLC-dom"/>
</dbReference>
<name>A0A166JU59_9AGAM</name>
<protein>
    <submittedName>
        <fullName evidence="8">DUF887-domain-containing protein</fullName>
    </submittedName>
</protein>
<organism evidence="8 9">
    <name type="scientific">Athelia psychrophila</name>
    <dbReference type="NCBI Taxonomy" id="1759441"/>
    <lineage>
        <taxon>Eukaryota</taxon>
        <taxon>Fungi</taxon>
        <taxon>Dikarya</taxon>
        <taxon>Basidiomycota</taxon>
        <taxon>Agaricomycotina</taxon>
        <taxon>Agaricomycetes</taxon>
        <taxon>Agaricomycetidae</taxon>
        <taxon>Atheliales</taxon>
        <taxon>Atheliaceae</taxon>
        <taxon>Athelia</taxon>
    </lineage>
</organism>
<evidence type="ECO:0000256" key="5">
    <source>
        <dbReference type="PROSITE-ProRule" id="PRU00205"/>
    </source>
</evidence>
<dbReference type="SMART" id="SM00724">
    <property type="entry name" value="TLC"/>
    <property type="match status" value="1"/>
</dbReference>
<dbReference type="GO" id="GO:0005783">
    <property type="term" value="C:endoplasmic reticulum"/>
    <property type="evidence" value="ECO:0007669"/>
    <property type="project" value="TreeGrafter"/>
</dbReference>
<feature type="transmembrane region" description="Helical" evidence="6">
    <location>
        <begin position="156"/>
        <end position="179"/>
    </location>
</feature>
<feature type="transmembrane region" description="Helical" evidence="6">
    <location>
        <begin position="229"/>
        <end position="251"/>
    </location>
</feature>
<evidence type="ECO:0000256" key="1">
    <source>
        <dbReference type="ARBA" id="ARBA00004141"/>
    </source>
</evidence>
<feature type="domain" description="TLC" evidence="7">
    <location>
        <begin position="67"/>
        <end position="262"/>
    </location>
</feature>
<evidence type="ECO:0000313" key="9">
    <source>
        <dbReference type="Proteomes" id="UP000076532"/>
    </source>
</evidence>
<comment type="subcellular location">
    <subcellularLocation>
        <location evidence="1">Membrane</location>
        <topology evidence="1">Multi-pass membrane protein</topology>
    </subcellularLocation>
</comment>
<dbReference type="PANTHER" id="PTHR13439">
    <property type="entry name" value="CT120 PROTEIN"/>
    <property type="match status" value="1"/>
</dbReference>
<evidence type="ECO:0000313" key="8">
    <source>
        <dbReference type="EMBL" id="KZP21219.1"/>
    </source>
</evidence>
<evidence type="ECO:0000256" key="6">
    <source>
        <dbReference type="SAM" id="Phobius"/>
    </source>
</evidence>
<dbReference type="PANTHER" id="PTHR13439:SF0">
    <property type="entry name" value="TOPOISOMERASE I DAMAGE AFFECTED PROTEIN 4"/>
    <property type="match status" value="1"/>
</dbReference>
<proteinExistence type="predicted"/>